<gene>
    <name evidence="3" type="ORF">ABB30_08470</name>
</gene>
<keyword evidence="2" id="KW-0812">Transmembrane</keyword>
<feature type="transmembrane region" description="Helical" evidence="2">
    <location>
        <begin position="222"/>
        <end position="240"/>
    </location>
</feature>
<dbReference type="Proteomes" id="UP000050956">
    <property type="component" value="Unassembled WGS sequence"/>
</dbReference>
<keyword evidence="2" id="KW-1133">Transmembrane helix</keyword>
<feature type="compositionally biased region" description="Low complexity" evidence="1">
    <location>
        <begin position="325"/>
        <end position="339"/>
    </location>
</feature>
<protein>
    <recommendedName>
        <fullName evidence="5">Transmembrane protein</fullName>
    </recommendedName>
</protein>
<keyword evidence="2" id="KW-0472">Membrane</keyword>
<dbReference type="PATRIC" id="fig|336566.3.peg.1105"/>
<reference evidence="3 4" key="1">
    <citation type="submission" date="2015-05" db="EMBL/GenBank/DDBJ databases">
        <title>Genome sequencing and analysis of members of genus Stenotrophomonas.</title>
        <authorList>
            <person name="Patil P.P."/>
            <person name="Midha S."/>
            <person name="Patil P.B."/>
        </authorList>
    </citation>
    <scope>NUCLEOTIDE SEQUENCE [LARGE SCALE GENOMIC DNA]</scope>
    <source>
        <strain evidence="3 4">DSM 24757</strain>
    </source>
</reference>
<dbReference type="AlphaFoldDB" id="A0A0R0DG35"/>
<evidence type="ECO:0000256" key="2">
    <source>
        <dbReference type="SAM" id="Phobius"/>
    </source>
</evidence>
<keyword evidence="4" id="KW-1185">Reference proteome</keyword>
<proteinExistence type="predicted"/>
<name>A0A0R0DG35_9GAMM</name>
<accession>A0A0R0DG35</accession>
<evidence type="ECO:0000256" key="1">
    <source>
        <dbReference type="SAM" id="MobiDB-lite"/>
    </source>
</evidence>
<comment type="caution">
    <text evidence="3">The sequence shown here is derived from an EMBL/GenBank/DDBJ whole genome shotgun (WGS) entry which is preliminary data.</text>
</comment>
<feature type="region of interest" description="Disordered" evidence="1">
    <location>
        <begin position="310"/>
        <end position="339"/>
    </location>
</feature>
<evidence type="ECO:0000313" key="3">
    <source>
        <dbReference type="EMBL" id="KRG76993.1"/>
    </source>
</evidence>
<dbReference type="STRING" id="336566.ABB30_08470"/>
<organism evidence="3 4">
    <name type="scientific">Stenotrophomonas ginsengisoli</name>
    <dbReference type="NCBI Taxonomy" id="336566"/>
    <lineage>
        <taxon>Bacteria</taxon>
        <taxon>Pseudomonadati</taxon>
        <taxon>Pseudomonadota</taxon>
        <taxon>Gammaproteobacteria</taxon>
        <taxon>Lysobacterales</taxon>
        <taxon>Lysobacteraceae</taxon>
        <taxon>Stenotrophomonas</taxon>
    </lineage>
</organism>
<dbReference type="EMBL" id="LDJM01000020">
    <property type="protein sequence ID" value="KRG76993.1"/>
    <property type="molecule type" value="Genomic_DNA"/>
</dbReference>
<evidence type="ECO:0000313" key="4">
    <source>
        <dbReference type="Proteomes" id="UP000050956"/>
    </source>
</evidence>
<sequence>MSACLQAKSAVTAPTPLNSPALAAFIRGVERRALVVAEFQSGEVLVAERAVAVAMRAFVPVAAELPMNEWPEHFWRLLGSTPQLRQPADDGAWPQDLAHLMQLGEGERLALLLRIGAGLDEAQAALALGVDTQVYCQWLAQACPRDGAGQPDALAWRSLAEAVQARVRELSPERQAQLERLRESLVSSGPQAPVREQAMPVMQAERRERVKPAPRKSRLGQWLWLLSGAVLLAGIGWAWLGGSADQTTAGQEQQAPGTGLDVENPVETETLQELELPPAAPPASVEPVVDPAQAALLEQADFLAWVAAGGPLPVDESSEQPRSPAPQALALASGAGQAH</sequence>
<evidence type="ECO:0008006" key="5">
    <source>
        <dbReference type="Google" id="ProtNLM"/>
    </source>
</evidence>